<protein>
    <submittedName>
        <fullName evidence="9">Protein LplC</fullName>
    </submittedName>
</protein>
<keyword evidence="3" id="KW-1003">Cell membrane</keyword>
<dbReference type="PANTHER" id="PTHR43744">
    <property type="entry name" value="ABC TRANSPORTER PERMEASE PROTEIN MG189-RELATED-RELATED"/>
    <property type="match status" value="1"/>
</dbReference>
<sequence length="288" mass="32507">MNKLSRSAKVFQLFNILFLGLLALSMLLPILHVLAKSLSGVQALTNSEVGLLPVDFTLLNYQYVLSNPAILRAFAVTIYITVVGTIINLVMTSSLAYPLSREEYKGRKIFLVMVLLTMIFPAPLIPLFILVKELDMMNSLWSLMIPGAISAFNFFVMRSFFQQIPKELIEASRIDGCGELRILWNIIVPLSKPVMATVGLFYAVVHWNTYMHALYFINEPRLYPLQVKLRQMLLLDQVETGNEMFSDLLSAPEGIQMATVIVAMIPIIAVYPFLQKYFVKGMMLGSIK</sequence>
<dbReference type="Proteomes" id="UP000683139">
    <property type="component" value="Unassembled WGS sequence"/>
</dbReference>
<feature type="transmembrane region" description="Helical" evidence="7">
    <location>
        <begin position="69"/>
        <end position="97"/>
    </location>
</feature>
<evidence type="ECO:0000256" key="7">
    <source>
        <dbReference type="RuleBase" id="RU363032"/>
    </source>
</evidence>
<feature type="transmembrane region" description="Helical" evidence="7">
    <location>
        <begin position="12"/>
        <end position="35"/>
    </location>
</feature>
<keyword evidence="2 7" id="KW-0813">Transport</keyword>
<dbReference type="CDD" id="cd06261">
    <property type="entry name" value="TM_PBP2"/>
    <property type="match status" value="1"/>
</dbReference>
<evidence type="ECO:0000259" key="8">
    <source>
        <dbReference type="PROSITE" id="PS50928"/>
    </source>
</evidence>
<reference evidence="9" key="1">
    <citation type="submission" date="2021-03" db="EMBL/GenBank/DDBJ databases">
        <title>Antimicrobial resistance genes in bacteria isolated from Japanese honey, and their potential for conferring macrolide and lincosamide resistance in the American foulbrood pathogen Paenibacillus larvae.</title>
        <authorList>
            <person name="Okamoto M."/>
            <person name="Kumagai M."/>
            <person name="Kanamori H."/>
            <person name="Takamatsu D."/>
        </authorList>
    </citation>
    <scope>NUCLEOTIDE SEQUENCE</scope>
    <source>
        <strain evidence="9">J40TS1</strain>
    </source>
</reference>
<comment type="similarity">
    <text evidence="7">Belongs to the binding-protein-dependent transport system permease family.</text>
</comment>
<feature type="transmembrane region" description="Helical" evidence="7">
    <location>
        <begin position="143"/>
        <end position="161"/>
    </location>
</feature>
<dbReference type="Pfam" id="PF00528">
    <property type="entry name" value="BPD_transp_1"/>
    <property type="match status" value="1"/>
</dbReference>
<proteinExistence type="inferred from homology"/>
<dbReference type="PROSITE" id="PS50928">
    <property type="entry name" value="ABC_TM1"/>
    <property type="match status" value="1"/>
</dbReference>
<evidence type="ECO:0000256" key="4">
    <source>
        <dbReference type="ARBA" id="ARBA00022692"/>
    </source>
</evidence>
<evidence type="ECO:0000313" key="10">
    <source>
        <dbReference type="Proteomes" id="UP000683139"/>
    </source>
</evidence>
<dbReference type="RefSeq" id="WP_213514318.1">
    <property type="nucleotide sequence ID" value="NZ_BOSE01000002.1"/>
</dbReference>
<keyword evidence="6 7" id="KW-0472">Membrane</keyword>
<name>A0A919YLH5_9BACL</name>
<comment type="subcellular location">
    <subcellularLocation>
        <location evidence="1 7">Cell membrane</location>
        <topology evidence="1 7">Multi-pass membrane protein</topology>
    </subcellularLocation>
</comment>
<feature type="transmembrane region" description="Helical" evidence="7">
    <location>
        <begin position="254"/>
        <end position="274"/>
    </location>
</feature>
<comment type="caution">
    <text evidence="9">The sequence shown here is derived from an EMBL/GenBank/DDBJ whole genome shotgun (WGS) entry which is preliminary data.</text>
</comment>
<feature type="domain" description="ABC transmembrane type-1" evidence="8">
    <location>
        <begin position="74"/>
        <end position="274"/>
    </location>
</feature>
<evidence type="ECO:0000256" key="1">
    <source>
        <dbReference type="ARBA" id="ARBA00004651"/>
    </source>
</evidence>
<dbReference type="Gene3D" id="1.10.3720.10">
    <property type="entry name" value="MetI-like"/>
    <property type="match status" value="1"/>
</dbReference>
<accession>A0A919YLH5</accession>
<keyword evidence="4 7" id="KW-0812">Transmembrane</keyword>
<dbReference type="AlphaFoldDB" id="A0A919YLH5"/>
<dbReference type="GO" id="GO:0055085">
    <property type="term" value="P:transmembrane transport"/>
    <property type="evidence" value="ECO:0007669"/>
    <property type="project" value="InterPro"/>
</dbReference>
<evidence type="ECO:0000313" key="9">
    <source>
        <dbReference type="EMBL" id="GIP16078.1"/>
    </source>
</evidence>
<organism evidence="9 10">
    <name type="scientific">Paenibacillus montaniterrae</name>
    <dbReference type="NCBI Taxonomy" id="429341"/>
    <lineage>
        <taxon>Bacteria</taxon>
        <taxon>Bacillati</taxon>
        <taxon>Bacillota</taxon>
        <taxon>Bacilli</taxon>
        <taxon>Bacillales</taxon>
        <taxon>Paenibacillaceae</taxon>
        <taxon>Paenibacillus</taxon>
    </lineage>
</organism>
<dbReference type="GO" id="GO:0005886">
    <property type="term" value="C:plasma membrane"/>
    <property type="evidence" value="ECO:0007669"/>
    <property type="project" value="UniProtKB-SubCell"/>
</dbReference>
<evidence type="ECO:0000256" key="2">
    <source>
        <dbReference type="ARBA" id="ARBA00022448"/>
    </source>
</evidence>
<dbReference type="InterPro" id="IPR035906">
    <property type="entry name" value="MetI-like_sf"/>
</dbReference>
<dbReference type="InterPro" id="IPR000515">
    <property type="entry name" value="MetI-like"/>
</dbReference>
<gene>
    <name evidence="9" type="primary">lplC_3</name>
    <name evidence="9" type="ORF">J40TS1_17200</name>
</gene>
<evidence type="ECO:0000256" key="3">
    <source>
        <dbReference type="ARBA" id="ARBA00022475"/>
    </source>
</evidence>
<evidence type="ECO:0000256" key="6">
    <source>
        <dbReference type="ARBA" id="ARBA00023136"/>
    </source>
</evidence>
<keyword evidence="10" id="KW-1185">Reference proteome</keyword>
<feature type="transmembrane region" description="Helical" evidence="7">
    <location>
        <begin position="109"/>
        <end position="131"/>
    </location>
</feature>
<feature type="transmembrane region" description="Helical" evidence="7">
    <location>
        <begin position="182"/>
        <end position="205"/>
    </location>
</feature>
<dbReference type="SUPFAM" id="SSF161098">
    <property type="entry name" value="MetI-like"/>
    <property type="match status" value="1"/>
</dbReference>
<dbReference type="EMBL" id="BOSE01000002">
    <property type="protein sequence ID" value="GIP16078.1"/>
    <property type="molecule type" value="Genomic_DNA"/>
</dbReference>
<keyword evidence="5 7" id="KW-1133">Transmembrane helix</keyword>
<evidence type="ECO:0000256" key="5">
    <source>
        <dbReference type="ARBA" id="ARBA00022989"/>
    </source>
</evidence>
<dbReference type="PANTHER" id="PTHR43744:SF9">
    <property type="entry name" value="POLYGALACTURONAN_RHAMNOGALACTURONAN TRANSPORT SYSTEM PERMEASE PROTEIN YTCP"/>
    <property type="match status" value="1"/>
</dbReference>